<keyword evidence="2" id="KW-1185">Reference proteome</keyword>
<evidence type="ECO:0000313" key="2">
    <source>
        <dbReference type="Proteomes" id="UP000835052"/>
    </source>
</evidence>
<evidence type="ECO:0000313" key="1">
    <source>
        <dbReference type="EMBL" id="CAD6195784.1"/>
    </source>
</evidence>
<reference evidence="1" key="1">
    <citation type="submission" date="2020-10" db="EMBL/GenBank/DDBJ databases">
        <authorList>
            <person name="Kikuchi T."/>
        </authorList>
    </citation>
    <scope>NUCLEOTIDE SEQUENCE</scope>
    <source>
        <strain evidence="1">NKZ352</strain>
    </source>
</reference>
<gene>
    <name evidence="1" type="ORF">CAUJ_LOCUS11703</name>
</gene>
<accession>A0A8S1HJ83</accession>
<dbReference type="Proteomes" id="UP000835052">
    <property type="component" value="Unassembled WGS sequence"/>
</dbReference>
<organism evidence="1 2">
    <name type="scientific">Caenorhabditis auriculariae</name>
    <dbReference type="NCBI Taxonomy" id="2777116"/>
    <lineage>
        <taxon>Eukaryota</taxon>
        <taxon>Metazoa</taxon>
        <taxon>Ecdysozoa</taxon>
        <taxon>Nematoda</taxon>
        <taxon>Chromadorea</taxon>
        <taxon>Rhabditida</taxon>
        <taxon>Rhabditina</taxon>
        <taxon>Rhabditomorpha</taxon>
        <taxon>Rhabditoidea</taxon>
        <taxon>Rhabditidae</taxon>
        <taxon>Peloderinae</taxon>
        <taxon>Caenorhabditis</taxon>
    </lineage>
</organism>
<proteinExistence type="predicted"/>
<dbReference type="EMBL" id="CAJGYM010000060">
    <property type="protein sequence ID" value="CAD6195784.1"/>
    <property type="molecule type" value="Genomic_DNA"/>
</dbReference>
<sequence length="66" mass="7473">MMIKPDFLLSVASCEQNDVVSKPEMCERRPVNGDSMFTPVESSKDMLMRSVEKVERNSVALPRTPQ</sequence>
<name>A0A8S1HJ83_9PELO</name>
<dbReference type="AlphaFoldDB" id="A0A8S1HJ83"/>
<comment type="caution">
    <text evidence="1">The sequence shown here is derived from an EMBL/GenBank/DDBJ whole genome shotgun (WGS) entry which is preliminary data.</text>
</comment>
<protein>
    <submittedName>
        <fullName evidence="1">Uncharacterized protein</fullName>
    </submittedName>
</protein>